<evidence type="ECO:0000313" key="4">
    <source>
        <dbReference type="Proteomes" id="UP000663828"/>
    </source>
</evidence>
<comment type="caution">
    <text evidence="3">The sequence shown here is derived from an EMBL/GenBank/DDBJ whole genome shotgun (WGS) entry which is preliminary data.</text>
</comment>
<reference evidence="3" key="1">
    <citation type="submission" date="2021-02" db="EMBL/GenBank/DDBJ databases">
        <authorList>
            <person name="Nowell W R."/>
        </authorList>
    </citation>
    <scope>NUCLEOTIDE SEQUENCE</scope>
</reference>
<dbReference type="Gene3D" id="1.25.40.10">
    <property type="entry name" value="Tetratricopeptide repeat domain"/>
    <property type="match status" value="1"/>
</dbReference>
<dbReference type="InterPro" id="IPR019734">
    <property type="entry name" value="TPR_rpt"/>
</dbReference>
<dbReference type="PANTHER" id="PTHR45641:SF1">
    <property type="entry name" value="AAA+ ATPASE DOMAIN-CONTAINING PROTEIN"/>
    <property type="match status" value="1"/>
</dbReference>
<proteinExistence type="predicted"/>
<name>A0A816GUZ1_ADIRI</name>
<evidence type="ECO:0000256" key="1">
    <source>
        <dbReference type="ARBA" id="ARBA00022737"/>
    </source>
</evidence>
<evidence type="ECO:0000256" key="2">
    <source>
        <dbReference type="ARBA" id="ARBA00022803"/>
    </source>
</evidence>
<dbReference type="PANTHER" id="PTHR45641">
    <property type="entry name" value="TETRATRICOPEPTIDE REPEAT PROTEIN (AFU_ORTHOLOGUE AFUA_6G03870)"/>
    <property type="match status" value="1"/>
</dbReference>
<dbReference type="AlphaFoldDB" id="A0A816GUZ1"/>
<keyword evidence="1" id="KW-0677">Repeat</keyword>
<protein>
    <recommendedName>
        <fullName evidence="5">Kinesin light chain</fullName>
    </recommendedName>
</protein>
<dbReference type="SUPFAM" id="SSF48452">
    <property type="entry name" value="TPR-like"/>
    <property type="match status" value="1"/>
</dbReference>
<evidence type="ECO:0008006" key="5">
    <source>
        <dbReference type="Google" id="ProtNLM"/>
    </source>
</evidence>
<keyword evidence="2" id="KW-0802">TPR repeat</keyword>
<dbReference type="SMART" id="SM00028">
    <property type="entry name" value="TPR"/>
    <property type="match status" value="2"/>
</dbReference>
<feature type="non-terminal residue" evidence="3">
    <location>
        <position position="1"/>
    </location>
</feature>
<sequence>VEIREQTQPRSNSDLAASYNNIGSVYALMSDCRNALLFHEKSFQIRQRSFPPNHLDLSMSYNHIAAVYEFMENNYAKALTYYEKAVHIGQQSMSANHPDLQQQRKNVERVKQKLTLTDVRSSVAFVPFTPVMPAAVTPLVAPGLQR</sequence>
<dbReference type="EMBL" id="CAJNOR010014793">
    <property type="protein sequence ID" value="CAF1679904.1"/>
    <property type="molecule type" value="Genomic_DNA"/>
</dbReference>
<keyword evidence="4" id="KW-1185">Reference proteome</keyword>
<accession>A0A816GUZ1</accession>
<evidence type="ECO:0000313" key="3">
    <source>
        <dbReference type="EMBL" id="CAF1679904.1"/>
    </source>
</evidence>
<gene>
    <name evidence="3" type="ORF">XAT740_LOCUS60346</name>
</gene>
<dbReference type="Pfam" id="PF13424">
    <property type="entry name" value="TPR_12"/>
    <property type="match status" value="1"/>
</dbReference>
<organism evidence="3 4">
    <name type="scientific">Adineta ricciae</name>
    <name type="common">Rotifer</name>
    <dbReference type="NCBI Taxonomy" id="249248"/>
    <lineage>
        <taxon>Eukaryota</taxon>
        <taxon>Metazoa</taxon>
        <taxon>Spiralia</taxon>
        <taxon>Gnathifera</taxon>
        <taxon>Rotifera</taxon>
        <taxon>Eurotatoria</taxon>
        <taxon>Bdelloidea</taxon>
        <taxon>Adinetida</taxon>
        <taxon>Adinetidae</taxon>
        <taxon>Adineta</taxon>
    </lineage>
</organism>
<dbReference type="InterPro" id="IPR011990">
    <property type="entry name" value="TPR-like_helical_dom_sf"/>
</dbReference>
<dbReference type="Proteomes" id="UP000663828">
    <property type="component" value="Unassembled WGS sequence"/>
</dbReference>